<evidence type="ECO:0000259" key="1">
    <source>
        <dbReference type="Pfam" id="PF02627"/>
    </source>
</evidence>
<gene>
    <name evidence="2" type="ORF">ACFP1K_04130</name>
</gene>
<name>A0ABW1NAZ2_9ACTN</name>
<dbReference type="InterPro" id="IPR003779">
    <property type="entry name" value="CMD-like"/>
</dbReference>
<reference evidence="3" key="1">
    <citation type="journal article" date="2019" name="Int. J. Syst. Evol. Microbiol.">
        <title>The Global Catalogue of Microorganisms (GCM) 10K type strain sequencing project: providing services to taxonomists for standard genome sequencing and annotation.</title>
        <authorList>
            <consortium name="The Broad Institute Genomics Platform"/>
            <consortium name="The Broad Institute Genome Sequencing Center for Infectious Disease"/>
            <person name="Wu L."/>
            <person name="Ma J."/>
        </authorList>
    </citation>
    <scope>NUCLEOTIDE SEQUENCE [LARGE SCALE GENOMIC DNA]</scope>
    <source>
        <strain evidence="3">JCM 30346</strain>
    </source>
</reference>
<dbReference type="Proteomes" id="UP001596137">
    <property type="component" value="Unassembled WGS sequence"/>
</dbReference>
<comment type="caution">
    <text evidence="2">The sequence shown here is derived from an EMBL/GenBank/DDBJ whole genome shotgun (WGS) entry which is preliminary data.</text>
</comment>
<evidence type="ECO:0000313" key="2">
    <source>
        <dbReference type="EMBL" id="MFC6080331.1"/>
    </source>
</evidence>
<dbReference type="Pfam" id="PF02627">
    <property type="entry name" value="CMD"/>
    <property type="match status" value="1"/>
</dbReference>
<proteinExistence type="predicted"/>
<accession>A0ABW1NAZ2</accession>
<sequence>MKTSTRDGAKVAPHAPRVAVKRRTPDIYQAMLQLDATVSGSGLERSLLELVRVRASQINGCAFCLDMHTIDARAAGETEQRLYTLSAWRETPFFTERERVALELTEAVTLIAEDGLSDELYARAGEQFSEEELGKLIWAVTVINAWNRIGVATRMEPGHYRPHGQ</sequence>
<dbReference type="InterPro" id="IPR029032">
    <property type="entry name" value="AhpD-like"/>
</dbReference>
<dbReference type="NCBIfam" id="TIGR00778">
    <property type="entry name" value="ahpD_dom"/>
    <property type="match status" value="1"/>
</dbReference>
<keyword evidence="3" id="KW-1185">Reference proteome</keyword>
<dbReference type="Gene3D" id="1.20.1290.10">
    <property type="entry name" value="AhpD-like"/>
    <property type="match status" value="1"/>
</dbReference>
<dbReference type="InterPro" id="IPR004675">
    <property type="entry name" value="AhpD_core"/>
</dbReference>
<organism evidence="2 3">
    <name type="scientific">Sphaerisporangium aureirubrum</name>
    <dbReference type="NCBI Taxonomy" id="1544736"/>
    <lineage>
        <taxon>Bacteria</taxon>
        <taxon>Bacillati</taxon>
        <taxon>Actinomycetota</taxon>
        <taxon>Actinomycetes</taxon>
        <taxon>Streptosporangiales</taxon>
        <taxon>Streptosporangiaceae</taxon>
        <taxon>Sphaerisporangium</taxon>
    </lineage>
</organism>
<dbReference type="RefSeq" id="WP_380747111.1">
    <property type="nucleotide sequence ID" value="NZ_JBHSRF010000004.1"/>
</dbReference>
<protein>
    <submittedName>
        <fullName evidence="2">Carboxymuconolactone decarboxylase family protein</fullName>
    </submittedName>
</protein>
<dbReference type="PANTHER" id="PTHR34846:SF10">
    <property type="entry name" value="CYTOPLASMIC PROTEIN"/>
    <property type="match status" value="1"/>
</dbReference>
<dbReference type="EMBL" id="JBHSRF010000004">
    <property type="protein sequence ID" value="MFC6080331.1"/>
    <property type="molecule type" value="Genomic_DNA"/>
</dbReference>
<evidence type="ECO:0000313" key="3">
    <source>
        <dbReference type="Proteomes" id="UP001596137"/>
    </source>
</evidence>
<feature type="domain" description="Carboxymuconolactone decarboxylase-like" evidence="1">
    <location>
        <begin position="25"/>
        <end position="106"/>
    </location>
</feature>
<dbReference type="SUPFAM" id="SSF69118">
    <property type="entry name" value="AhpD-like"/>
    <property type="match status" value="1"/>
</dbReference>
<dbReference type="PANTHER" id="PTHR34846">
    <property type="entry name" value="4-CARBOXYMUCONOLACTONE DECARBOXYLASE FAMILY PROTEIN (AFU_ORTHOLOGUE AFUA_6G11590)"/>
    <property type="match status" value="1"/>
</dbReference>